<dbReference type="PANTHER" id="PTHR41534:SF2">
    <property type="entry name" value="3-PHENYLPROPIONATE_CINNAMIC ACID DIOXYGENASE SUBUNIT BETA"/>
    <property type="match status" value="1"/>
</dbReference>
<proteinExistence type="inferred from homology"/>
<evidence type="ECO:0000313" key="6">
    <source>
        <dbReference type="EMBL" id="EPD12527.1"/>
    </source>
</evidence>
<reference evidence="6 7" key="1">
    <citation type="journal article" date="2013" name="Genome Announc.">
        <title>Genome Sequence of the Pyrene- and Fluoranthene-Degrading Bacterium Cycloclasticus sp. Strain PY97M.</title>
        <authorList>
            <person name="Cui Z."/>
            <person name="Xu G."/>
            <person name="Li Q."/>
            <person name="Gao W."/>
            <person name="Zheng L."/>
        </authorList>
    </citation>
    <scope>NUCLEOTIDE SEQUENCE [LARGE SCALE GENOMIC DNA]</scope>
    <source>
        <strain evidence="6 7">PY97M</strain>
    </source>
</reference>
<organism evidence="6 7">
    <name type="scientific">Cycloclasticus pugetii</name>
    <dbReference type="NCBI Taxonomy" id="34068"/>
    <lineage>
        <taxon>Bacteria</taxon>
        <taxon>Pseudomonadati</taxon>
        <taxon>Pseudomonadota</taxon>
        <taxon>Gammaproteobacteria</taxon>
        <taxon>Thiotrichales</taxon>
        <taxon>Piscirickettsiaceae</taxon>
        <taxon>Cycloclasticus</taxon>
    </lineage>
</organism>
<comment type="pathway">
    <text evidence="1">Aromatic compound metabolism.</text>
</comment>
<dbReference type="Pfam" id="PF00866">
    <property type="entry name" value="Ring_hydroxyl_B"/>
    <property type="match status" value="1"/>
</dbReference>
<comment type="similarity">
    <text evidence="2">Belongs to the bacterial ring-hydroxylating dioxygenase beta subunit family.</text>
</comment>
<keyword evidence="7" id="KW-1185">Reference proteome</keyword>
<comment type="caution">
    <text evidence="6">The sequence shown here is derived from an EMBL/GenBank/DDBJ whole genome shotgun (WGS) entry which is preliminary data.</text>
</comment>
<evidence type="ECO:0000256" key="5">
    <source>
        <dbReference type="ARBA" id="ARBA00023002"/>
    </source>
</evidence>
<dbReference type="EMBL" id="ASHL01000009">
    <property type="protein sequence ID" value="EPD12527.1"/>
    <property type="molecule type" value="Genomic_DNA"/>
</dbReference>
<dbReference type="Gene3D" id="3.10.450.50">
    <property type="match status" value="1"/>
</dbReference>
<dbReference type="InterPro" id="IPR032710">
    <property type="entry name" value="NTF2-like_dom_sf"/>
</dbReference>
<keyword evidence="4 6" id="KW-0223">Dioxygenase</keyword>
<dbReference type="GO" id="GO:0051213">
    <property type="term" value="F:dioxygenase activity"/>
    <property type="evidence" value="ECO:0007669"/>
    <property type="project" value="UniProtKB-KW"/>
</dbReference>
<accession>A0AB33YZT4</accession>
<dbReference type="NCBIfam" id="NF007479">
    <property type="entry name" value="PRK10069.1"/>
    <property type="match status" value="1"/>
</dbReference>
<evidence type="ECO:0000256" key="1">
    <source>
        <dbReference type="ARBA" id="ARBA00005211"/>
    </source>
</evidence>
<evidence type="ECO:0000256" key="4">
    <source>
        <dbReference type="ARBA" id="ARBA00022964"/>
    </source>
</evidence>
<dbReference type="InterPro" id="IPR000391">
    <property type="entry name" value="Rng_hydr_dOase-bsu"/>
</dbReference>
<dbReference type="RefSeq" id="WP_016390801.1">
    <property type="nucleotide sequence ID" value="NZ_KE646810.1"/>
</dbReference>
<protein>
    <submittedName>
        <fullName evidence="6">3-phenylpropionate dioxygenase subunit beta</fullName>
    </submittedName>
</protein>
<gene>
    <name evidence="6" type="ORF">L196_09524</name>
</gene>
<dbReference type="GO" id="GO:0019380">
    <property type="term" value="P:3-phenylpropionate catabolic process"/>
    <property type="evidence" value="ECO:0007669"/>
    <property type="project" value="TreeGrafter"/>
</dbReference>
<dbReference type="CDD" id="cd00667">
    <property type="entry name" value="ring_hydroxylating_dioxygenases_beta"/>
    <property type="match status" value="1"/>
</dbReference>
<dbReference type="AlphaFoldDB" id="A0AB33YZT4"/>
<evidence type="ECO:0000256" key="2">
    <source>
        <dbReference type="ARBA" id="ARBA00009570"/>
    </source>
</evidence>
<sequence length="180" mass="21066">MARKQKIAPVGKDTDMQTAYRIERFLAAEARVLDEERYDDWLTMLDENIAYKMPIPMNTYRRNRLGKSSICETMIYDENFEKLKQRAAREDTGMVWLNDPATHHVRTVTNIESFCTEEASVYDVRSKFTLLRARRDKDHISHTGTRKDLLRDTGDGLKLVARTVFLPARVIVDKNLNMFF</sequence>
<evidence type="ECO:0000256" key="3">
    <source>
        <dbReference type="ARBA" id="ARBA00022797"/>
    </source>
</evidence>
<name>A0AB33YZT4_9GAMM</name>
<dbReference type="SUPFAM" id="SSF54427">
    <property type="entry name" value="NTF2-like"/>
    <property type="match status" value="1"/>
</dbReference>
<evidence type="ECO:0000313" key="7">
    <source>
        <dbReference type="Proteomes" id="UP000015462"/>
    </source>
</evidence>
<keyword evidence="3" id="KW-0058">Aromatic hydrocarbons catabolism</keyword>
<dbReference type="PANTHER" id="PTHR41534">
    <property type="entry name" value="BLR3401 PROTEIN"/>
    <property type="match status" value="1"/>
</dbReference>
<keyword evidence="5" id="KW-0560">Oxidoreductase</keyword>
<dbReference type="Proteomes" id="UP000015462">
    <property type="component" value="Unassembled WGS sequence"/>
</dbReference>